<dbReference type="EMBL" id="OZ004256">
    <property type="protein sequence ID" value="CAK7903588.1"/>
    <property type="molecule type" value="Genomic_DNA"/>
</dbReference>
<name>A0ABP0EAL0_9ASCO</name>
<gene>
    <name evidence="2" type="ORF">CAAN4_D05270</name>
</gene>
<protein>
    <submittedName>
        <fullName evidence="2">Uncharacterized protein</fullName>
    </submittedName>
</protein>
<accession>A0ABP0EAL0</accession>
<feature type="region of interest" description="Disordered" evidence="1">
    <location>
        <begin position="294"/>
        <end position="315"/>
    </location>
</feature>
<feature type="compositionally biased region" description="Polar residues" evidence="1">
    <location>
        <begin position="298"/>
        <end position="315"/>
    </location>
</feature>
<feature type="region of interest" description="Disordered" evidence="1">
    <location>
        <begin position="348"/>
        <end position="367"/>
    </location>
</feature>
<proteinExistence type="predicted"/>
<sequence length="664" mass="73627">MAIKFDTPESQATGSTSSTHQLIRSVVQYVSARDVFVTTPAAGVSSMGLSASSSSLLGIAESLQEYFYETAALLRKYPLEEHQILWTWNLNNLAQQLVKLKGSNAAYGNNNQTSRRSLDLRNLDPNFRELDSRLSRLTSDLVHMTRSFYQGFVVEKATQLNQSLALCCFQQLAELTGGSLKLVGCDEHTPLVENTSLQSVTSFLQQLYRSNNDELAKTIFPSLVDLIKVAYWADDFSLVEELLNSGVVSATTPLEMIHTSKMDYIVLVDFYRYTGFLLVSQSLKSRPEKDLGRLSKLSVDSNHGSASDLQPQTENHINSSSAVPYFKVLLRLPNLNISLWTPQEGKKLSSGSLGGTEVSSSSSGPLEPLLEDKVASHSVPAGVMKQHQPYHQSLLSLEDRQEISLLYVISYLQNLKSLRGLVHPEKIFRQELDFLTKTLTSSMSADIHRSVSVSSSSVSLTQMERDASASVNLAALTSSGNENLTSVPIKYRSISSILYHGTYKEKLHMVMQLLAQLSLPGVSSIRQIVSQFTPGVSSDSDFSRLAATIDPTKYPGKIAFVRAVEDTSLLLQSLAIKHWISSSGINNIPESVFARKFGWSKDQILSNAHIHRWFHVQECLDSEESALKFTPTVPEVVDLDQEIMEQLAIHKRTQALNEVASRLR</sequence>
<evidence type="ECO:0000256" key="1">
    <source>
        <dbReference type="SAM" id="MobiDB-lite"/>
    </source>
</evidence>
<organism evidence="2 3">
    <name type="scientific">[Candida] anglica</name>
    <dbReference type="NCBI Taxonomy" id="148631"/>
    <lineage>
        <taxon>Eukaryota</taxon>
        <taxon>Fungi</taxon>
        <taxon>Dikarya</taxon>
        <taxon>Ascomycota</taxon>
        <taxon>Saccharomycotina</taxon>
        <taxon>Pichiomycetes</taxon>
        <taxon>Debaryomycetaceae</taxon>
        <taxon>Kurtzmaniella</taxon>
    </lineage>
</organism>
<dbReference type="Proteomes" id="UP001497600">
    <property type="component" value="Chromosome D"/>
</dbReference>
<evidence type="ECO:0000313" key="3">
    <source>
        <dbReference type="Proteomes" id="UP001497600"/>
    </source>
</evidence>
<evidence type="ECO:0000313" key="2">
    <source>
        <dbReference type="EMBL" id="CAK7903588.1"/>
    </source>
</evidence>
<reference evidence="2 3" key="1">
    <citation type="submission" date="2024-01" db="EMBL/GenBank/DDBJ databases">
        <authorList>
            <consortium name="Genoscope - CEA"/>
            <person name="William W."/>
        </authorList>
    </citation>
    <scope>NUCLEOTIDE SEQUENCE [LARGE SCALE GENOMIC DNA]</scope>
    <source>
        <strain evidence="2 3">29B2s-10</strain>
    </source>
</reference>
<keyword evidence="3" id="KW-1185">Reference proteome</keyword>